<protein>
    <submittedName>
        <fullName evidence="2">Glutathione S-transferase</fullName>
    </submittedName>
</protein>
<dbReference type="PANTHER" id="PTHR44051">
    <property type="entry name" value="GLUTATHIONE S-TRANSFERASE-RELATED"/>
    <property type="match status" value="1"/>
</dbReference>
<dbReference type="Gene3D" id="1.20.1050.10">
    <property type="match status" value="1"/>
</dbReference>
<sequence length="247" mass="27658">MRWSRVRRPSSIPGELRRTSEFPYRTDRGIIRRRTTRKESSMSIVLYHHPYTRAANVVWMLEEVGAPYELHFVDAKAGGQKAPEILALNSMGKLPILVDGGAVVTESAAIGLYLADRYSLGELAPRTDDPARATYLRWSLFAPSVVEPGSMAKREGWSFNEGAAGWGNHDAMLEAVRSALRDRSYILGDRFSMADVIFGGTIRYMLGFGLLAPEPIFESYVARLNERPALKRAEARNVAVRKERGLQ</sequence>
<dbReference type="CDD" id="cd03046">
    <property type="entry name" value="GST_N_GTT1_like"/>
    <property type="match status" value="1"/>
</dbReference>
<name>A0A0K1PGV9_9BACT</name>
<dbReference type="AlphaFoldDB" id="A0A0K1PGV9"/>
<feature type="domain" description="GST N-terminal" evidence="1">
    <location>
        <begin position="41"/>
        <end position="122"/>
    </location>
</feature>
<reference evidence="2 3" key="1">
    <citation type="submission" date="2015-08" db="EMBL/GenBank/DDBJ databases">
        <authorList>
            <person name="Babu N.S."/>
            <person name="Beckwith C.J."/>
            <person name="Beseler K.G."/>
            <person name="Brison A."/>
            <person name="Carone J.V."/>
            <person name="Caskin T.P."/>
            <person name="Diamond M."/>
            <person name="Durham M.E."/>
            <person name="Foxe J.M."/>
            <person name="Go M."/>
            <person name="Henderson B.A."/>
            <person name="Jones I.B."/>
            <person name="McGettigan J.A."/>
            <person name="Micheletti S.J."/>
            <person name="Nasrallah M.E."/>
            <person name="Ortiz D."/>
            <person name="Piller C.R."/>
            <person name="Privatt S.R."/>
            <person name="Schneider S.L."/>
            <person name="Sharp S."/>
            <person name="Smith T.C."/>
            <person name="Stanton J.D."/>
            <person name="Ullery H.E."/>
            <person name="Wilson R.J."/>
            <person name="Serrano M.G."/>
            <person name="Buck G."/>
            <person name="Lee V."/>
            <person name="Wang Y."/>
            <person name="Carvalho R."/>
            <person name="Voegtly L."/>
            <person name="Shi R."/>
            <person name="Duckworth R."/>
            <person name="Johnson A."/>
            <person name="Loviza R."/>
            <person name="Walstead R."/>
            <person name="Shah Z."/>
            <person name="Kiflezghi M."/>
            <person name="Wade K."/>
            <person name="Ball S.L."/>
            <person name="Bradley K.W."/>
            <person name="Asai D.J."/>
            <person name="Bowman C.A."/>
            <person name="Russell D.A."/>
            <person name="Pope W.H."/>
            <person name="Jacobs-Sera D."/>
            <person name="Hendrix R.W."/>
            <person name="Hatfull G.F."/>
        </authorList>
    </citation>
    <scope>NUCLEOTIDE SEQUENCE [LARGE SCALE GENOMIC DNA]</scope>
    <source>
        <strain evidence="2 3">DSM 27710</strain>
    </source>
</reference>
<dbReference type="Pfam" id="PF02798">
    <property type="entry name" value="GST_N"/>
    <property type="match status" value="1"/>
</dbReference>
<dbReference type="PATRIC" id="fig|1391653.3.peg.3179"/>
<evidence type="ECO:0000259" key="1">
    <source>
        <dbReference type="PROSITE" id="PS50404"/>
    </source>
</evidence>
<dbReference type="GO" id="GO:0016740">
    <property type="term" value="F:transferase activity"/>
    <property type="evidence" value="ECO:0007669"/>
    <property type="project" value="UniProtKB-KW"/>
</dbReference>
<dbReference type="SFLD" id="SFLDS00019">
    <property type="entry name" value="Glutathione_Transferase_(cytos"/>
    <property type="match status" value="1"/>
</dbReference>
<dbReference type="SUPFAM" id="SSF52833">
    <property type="entry name" value="Thioredoxin-like"/>
    <property type="match status" value="1"/>
</dbReference>
<keyword evidence="3" id="KW-1185">Reference proteome</keyword>
<dbReference type="InterPro" id="IPR036249">
    <property type="entry name" value="Thioredoxin-like_sf"/>
</dbReference>
<dbReference type="Proteomes" id="UP000055590">
    <property type="component" value="Chromosome"/>
</dbReference>
<proteinExistence type="predicted"/>
<evidence type="ECO:0000313" key="3">
    <source>
        <dbReference type="Proteomes" id="UP000055590"/>
    </source>
</evidence>
<dbReference type="InterPro" id="IPR036282">
    <property type="entry name" value="Glutathione-S-Trfase_C_sf"/>
</dbReference>
<dbReference type="CDD" id="cd03207">
    <property type="entry name" value="GST_C_8"/>
    <property type="match status" value="1"/>
</dbReference>
<accession>A0A0K1PGV9</accession>
<dbReference type="SFLD" id="SFLDG01150">
    <property type="entry name" value="Main.1:_Beta-like"/>
    <property type="match status" value="1"/>
</dbReference>
<dbReference type="EMBL" id="CP012332">
    <property type="protein sequence ID" value="AKU92661.1"/>
    <property type="molecule type" value="Genomic_DNA"/>
</dbReference>
<dbReference type="KEGG" id="vin:AKJ08_3048"/>
<gene>
    <name evidence="2" type="ORF">AKJ08_3048</name>
</gene>
<dbReference type="InterPro" id="IPR040079">
    <property type="entry name" value="Glutathione_S-Trfase"/>
</dbReference>
<dbReference type="SUPFAM" id="SSF47616">
    <property type="entry name" value="GST C-terminal domain-like"/>
    <property type="match status" value="1"/>
</dbReference>
<dbReference type="STRING" id="1391653.AKJ08_3048"/>
<dbReference type="PANTHER" id="PTHR44051:SF21">
    <property type="entry name" value="GLUTATHIONE S-TRANSFERASE FAMILY PROTEIN"/>
    <property type="match status" value="1"/>
</dbReference>
<dbReference type="Gene3D" id="3.40.30.10">
    <property type="entry name" value="Glutaredoxin"/>
    <property type="match status" value="1"/>
</dbReference>
<keyword evidence="2" id="KW-0808">Transferase</keyword>
<organism evidence="2 3">
    <name type="scientific">Vulgatibacter incomptus</name>
    <dbReference type="NCBI Taxonomy" id="1391653"/>
    <lineage>
        <taxon>Bacteria</taxon>
        <taxon>Pseudomonadati</taxon>
        <taxon>Myxococcota</taxon>
        <taxon>Myxococcia</taxon>
        <taxon>Myxococcales</taxon>
        <taxon>Cystobacterineae</taxon>
        <taxon>Vulgatibacteraceae</taxon>
        <taxon>Vulgatibacter</taxon>
    </lineage>
</organism>
<dbReference type="InterPro" id="IPR004045">
    <property type="entry name" value="Glutathione_S-Trfase_N"/>
</dbReference>
<dbReference type="SFLD" id="SFLDG00358">
    <property type="entry name" value="Main_(cytGST)"/>
    <property type="match status" value="1"/>
</dbReference>
<dbReference type="PROSITE" id="PS50404">
    <property type="entry name" value="GST_NTER"/>
    <property type="match status" value="1"/>
</dbReference>
<evidence type="ECO:0000313" key="2">
    <source>
        <dbReference type="EMBL" id="AKU92661.1"/>
    </source>
</evidence>
<dbReference type="Pfam" id="PF13410">
    <property type="entry name" value="GST_C_2"/>
    <property type="match status" value="1"/>
</dbReference>